<name>F9DJ30_9BACT</name>
<dbReference type="STRING" id="997353.HMPREF9144_1670"/>
<evidence type="ECO:0000313" key="2">
    <source>
        <dbReference type="EMBL" id="EGQ16487.1"/>
    </source>
</evidence>
<dbReference type="SUPFAM" id="SSF49464">
    <property type="entry name" value="Carboxypeptidase regulatory domain-like"/>
    <property type="match status" value="1"/>
</dbReference>
<gene>
    <name evidence="2" type="ORF">HMPREF9144_1670</name>
</gene>
<organism evidence="2 3">
    <name type="scientific">Prevotella pallens ATCC 700821</name>
    <dbReference type="NCBI Taxonomy" id="997353"/>
    <lineage>
        <taxon>Bacteria</taxon>
        <taxon>Pseudomonadati</taxon>
        <taxon>Bacteroidota</taxon>
        <taxon>Bacteroidia</taxon>
        <taxon>Bacteroidales</taxon>
        <taxon>Prevotellaceae</taxon>
        <taxon>Prevotella</taxon>
    </lineage>
</organism>
<dbReference type="SUPFAM" id="SSF56935">
    <property type="entry name" value="Porins"/>
    <property type="match status" value="1"/>
</dbReference>
<feature type="domain" description="Outer membrane protein beta-barrel" evidence="1">
    <location>
        <begin position="390"/>
        <end position="769"/>
    </location>
</feature>
<accession>F9DJ30</accession>
<dbReference type="eggNOG" id="COG1629">
    <property type="taxonomic scope" value="Bacteria"/>
</dbReference>
<dbReference type="Proteomes" id="UP000004123">
    <property type="component" value="Unassembled WGS sequence"/>
</dbReference>
<dbReference type="Pfam" id="PF13620">
    <property type="entry name" value="CarboxypepD_reg"/>
    <property type="match status" value="1"/>
</dbReference>
<evidence type="ECO:0000259" key="1">
    <source>
        <dbReference type="Pfam" id="PF14905"/>
    </source>
</evidence>
<comment type="caution">
    <text evidence="2">The sequence shown here is derived from an EMBL/GenBank/DDBJ whole genome shotgun (WGS) entry which is preliminary data.</text>
</comment>
<reference evidence="2 3" key="1">
    <citation type="submission" date="2011-04" db="EMBL/GenBank/DDBJ databases">
        <authorList>
            <person name="Muzny D."/>
            <person name="Qin X."/>
            <person name="Deng J."/>
            <person name="Jiang H."/>
            <person name="Liu Y."/>
            <person name="Qu J."/>
            <person name="Song X.-Z."/>
            <person name="Zhang L."/>
            <person name="Thornton R."/>
            <person name="Coyle M."/>
            <person name="Francisco L."/>
            <person name="Jackson L."/>
            <person name="Javaid M."/>
            <person name="Korchina V."/>
            <person name="Kovar C."/>
            <person name="Mata R."/>
            <person name="Mathew T."/>
            <person name="Ngo R."/>
            <person name="Nguyen L."/>
            <person name="Nguyen N."/>
            <person name="Okwuonu G."/>
            <person name="Ongeri F."/>
            <person name="Pham C."/>
            <person name="Simmons D."/>
            <person name="Wilczek-Boney K."/>
            <person name="Hale W."/>
            <person name="Jakkamsetti A."/>
            <person name="Pham P."/>
            <person name="Ruth R."/>
            <person name="San Lucas F."/>
            <person name="Warren J."/>
            <person name="Zhang J."/>
            <person name="Zhao Z."/>
            <person name="Zhou C."/>
            <person name="Zhu D."/>
            <person name="Lee S."/>
            <person name="Bess C."/>
            <person name="Blankenburg K."/>
            <person name="Forbes L."/>
            <person name="Fu Q."/>
            <person name="Gubbala S."/>
            <person name="Hirani K."/>
            <person name="Jayaseelan J.C."/>
            <person name="Lara F."/>
            <person name="Munidasa M."/>
            <person name="Palculict T."/>
            <person name="Patil S."/>
            <person name="Pu L.-L."/>
            <person name="Saada N."/>
            <person name="Tang L."/>
            <person name="Weissenberger G."/>
            <person name="Zhu Y."/>
            <person name="Hemphill L."/>
            <person name="Shang Y."/>
            <person name="Youmans B."/>
            <person name="Ayvaz T."/>
            <person name="Ross M."/>
            <person name="Santibanez J."/>
            <person name="Aqrawi P."/>
            <person name="Gross S."/>
            <person name="Joshi V."/>
            <person name="Fowler G."/>
            <person name="Nazareth L."/>
            <person name="Reid J."/>
            <person name="Worley K."/>
            <person name="Petrosino J."/>
            <person name="Highlander S."/>
            <person name="Gibbs R."/>
        </authorList>
    </citation>
    <scope>NUCLEOTIDE SEQUENCE [LARGE SCALE GENOMIC DNA]</scope>
    <source>
        <strain evidence="2 3">ATCC 700821</strain>
    </source>
</reference>
<dbReference type="InterPro" id="IPR008969">
    <property type="entry name" value="CarboxyPept-like_regulatory"/>
</dbReference>
<dbReference type="EMBL" id="AFPY01000090">
    <property type="protein sequence ID" value="EGQ16487.1"/>
    <property type="molecule type" value="Genomic_DNA"/>
</dbReference>
<dbReference type="AlphaFoldDB" id="F9DJ30"/>
<evidence type="ECO:0000313" key="3">
    <source>
        <dbReference type="Proteomes" id="UP000004123"/>
    </source>
</evidence>
<dbReference type="HOGENOM" id="CLU_017617_3_0_10"/>
<protein>
    <recommendedName>
        <fullName evidence="1">Outer membrane protein beta-barrel domain-containing protein</fullName>
    </recommendedName>
</protein>
<dbReference type="Pfam" id="PF14905">
    <property type="entry name" value="OMP_b-brl_3"/>
    <property type="match status" value="1"/>
</dbReference>
<sequence length="791" mass="89536">MQAKEIITSDNETKYVMKKFYAIFTALTLFSTVAKAQQTIRGWITDEQRLPIEYANVIALSVRDSSLVTGAVTDNAGKFLLTLPANSNQVFLRVSGIGYEQRNVFLPLIADTLQLKAESETKTMEGVTVTAQRPKMAIRNDALVTTIIGSSLAKAGSGNDVLKRIPLLSGKEGSYSVIGRGAAVIYINNRKITDATEIERLNSSDIKDIEVVTNPGARYDATVSAVIRIHTVRKVGDGFGFDVRTSAYYWENWDTNNQLNMYYRRNGLELTAGSAYNIDNSLNKQTTTNEVQTANLWTNKWTSDSHSCNTNNNYTLSAAYEFNANHSVGARFFTNLLVGANNGHGDFSTDVFKNHVLFDHIESRISANSTAIPNKSLSAYYVGKVGKIDIDFNTDYYYGRETEYRITTEQSANYANRTVTSAGIHTNKFFATKLVLSHPLFGGSLSVGNENTFTNHEQNYVNQENVVPSTASTIKERNNAFFFEYSRPMPIGQLMAGLRYEHVNSDYYDEGEYSPAHSRTYSQWFPSLTFATRIKEVGLQLSYSAKTSRPSYRQLGTNVEYMNRFTRQSGNPTLKPATLHNISLVSNWDIFTFVANYTQTHNKIMYWNEQESTDENITTLRYRNFKNLPVLTLSLTAAPRIGVWSPQLILFCQKQWFDIERLGSKLDLSEPIWGILWNNTFDFKDNWIAETRLKVTSKGITENSELTRNNCAFNFSVRKAFLNDRLSVTVGVNDLFNRSANQLLLYTNNLSIDTKQEFDSREFYVTLRYKFNTARSKYKGTGAGESERKRF</sequence>
<dbReference type="InterPro" id="IPR041700">
    <property type="entry name" value="OMP_b-brl_3"/>
</dbReference>
<proteinExistence type="predicted"/>